<reference evidence="1 2" key="1">
    <citation type="submission" date="2018-07" db="EMBL/GenBank/DDBJ databases">
        <title>Leeuwenhoekiella genomics.</title>
        <authorList>
            <person name="Tahon G."/>
            <person name="Willems A."/>
        </authorList>
    </citation>
    <scope>NUCLEOTIDE SEQUENCE [LARGE SCALE GENOMIC DNA]</scope>
    <source>
        <strain evidence="1 2">R-50232</strain>
    </source>
</reference>
<name>A0A4Q0P2U1_9FLAO</name>
<evidence type="ECO:0000313" key="1">
    <source>
        <dbReference type="EMBL" id="RXG18529.1"/>
    </source>
</evidence>
<sequence length="92" mass="10386">MKNGDLIEEEVFKINRSPNFLNNEKINCTYNQLVKQHKIIDLLKDFFGEDAFDVVFNLQENFECNGGTDAVGCTTPLGNNSYAIDIDADFTS</sequence>
<dbReference type="RefSeq" id="WP_128760066.1">
    <property type="nucleotide sequence ID" value="NZ_QOVI01000001.1"/>
</dbReference>
<dbReference type="AlphaFoldDB" id="A0A4Q0P2U1"/>
<accession>A0A4Q0P2U1</accession>
<organism evidence="1 2">
    <name type="scientific">Leeuwenhoekiella aestuarii</name>
    <dbReference type="NCBI Taxonomy" id="2249426"/>
    <lineage>
        <taxon>Bacteria</taxon>
        <taxon>Pseudomonadati</taxon>
        <taxon>Bacteroidota</taxon>
        <taxon>Flavobacteriia</taxon>
        <taxon>Flavobacteriales</taxon>
        <taxon>Flavobacteriaceae</taxon>
        <taxon>Leeuwenhoekiella</taxon>
    </lineage>
</organism>
<evidence type="ECO:0000313" key="2">
    <source>
        <dbReference type="Proteomes" id="UP000289821"/>
    </source>
</evidence>
<protein>
    <submittedName>
        <fullName evidence="1">Uncharacterized protein</fullName>
    </submittedName>
</protein>
<keyword evidence="2" id="KW-1185">Reference proteome</keyword>
<dbReference type="Proteomes" id="UP000289821">
    <property type="component" value="Unassembled WGS sequence"/>
</dbReference>
<gene>
    <name evidence="1" type="ORF">DSM04_101731</name>
</gene>
<comment type="caution">
    <text evidence="1">The sequence shown here is derived from an EMBL/GenBank/DDBJ whole genome shotgun (WGS) entry which is preliminary data.</text>
</comment>
<proteinExistence type="predicted"/>
<dbReference type="EMBL" id="QOVI01000001">
    <property type="protein sequence ID" value="RXG18529.1"/>
    <property type="molecule type" value="Genomic_DNA"/>
</dbReference>